<reference evidence="3" key="1">
    <citation type="journal article" date="2020" name="Fungal Divers.">
        <title>Resolving the Mortierellaceae phylogeny through synthesis of multi-gene phylogenetics and phylogenomics.</title>
        <authorList>
            <person name="Vandepol N."/>
            <person name="Liber J."/>
            <person name="Desiro A."/>
            <person name="Na H."/>
            <person name="Kennedy M."/>
            <person name="Barry K."/>
            <person name="Grigoriev I.V."/>
            <person name="Miller A.N."/>
            <person name="O'Donnell K."/>
            <person name="Stajich J.E."/>
            <person name="Bonito G."/>
        </authorList>
    </citation>
    <scope>NUCLEOTIDE SEQUENCE</scope>
    <source>
        <strain evidence="3">MES-2147</strain>
    </source>
</reference>
<feature type="coiled-coil region" evidence="1">
    <location>
        <begin position="24"/>
        <end position="72"/>
    </location>
</feature>
<evidence type="ECO:0000259" key="2">
    <source>
        <dbReference type="Pfam" id="PF04218"/>
    </source>
</evidence>
<dbReference type="GO" id="GO:0003677">
    <property type="term" value="F:DNA binding"/>
    <property type="evidence" value="ECO:0007669"/>
    <property type="project" value="InterPro"/>
</dbReference>
<gene>
    <name evidence="3" type="ORF">BGZ65_002029</name>
</gene>
<dbReference type="OrthoDB" id="2434606at2759"/>
<evidence type="ECO:0000256" key="1">
    <source>
        <dbReference type="SAM" id="Coils"/>
    </source>
</evidence>
<dbReference type="InterPro" id="IPR007889">
    <property type="entry name" value="HTH_Psq"/>
</dbReference>
<evidence type="ECO:0000313" key="4">
    <source>
        <dbReference type="Proteomes" id="UP000749646"/>
    </source>
</evidence>
<comment type="caution">
    <text evidence="3">The sequence shown here is derived from an EMBL/GenBank/DDBJ whole genome shotgun (WGS) entry which is preliminary data.</text>
</comment>
<dbReference type="EMBL" id="JAAAHW010003500">
    <property type="protein sequence ID" value="KAF9983219.1"/>
    <property type="molecule type" value="Genomic_DNA"/>
</dbReference>
<name>A0A9P6M9U7_9FUNG</name>
<dbReference type="InterPro" id="IPR009057">
    <property type="entry name" value="Homeodomain-like_sf"/>
</dbReference>
<accession>A0A9P6M9U7</accession>
<proteinExistence type="predicted"/>
<evidence type="ECO:0000313" key="3">
    <source>
        <dbReference type="EMBL" id="KAF9983219.1"/>
    </source>
</evidence>
<feature type="non-terminal residue" evidence="3">
    <location>
        <position position="1"/>
    </location>
</feature>
<organism evidence="3 4">
    <name type="scientific">Modicella reniformis</name>
    <dbReference type="NCBI Taxonomy" id="1440133"/>
    <lineage>
        <taxon>Eukaryota</taxon>
        <taxon>Fungi</taxon>
        <taxon>Fungi incertae sedis</taxon>
        <taxon>Mucoromycota</taxon>
        <taxon>Mortierellomycotina</taxon>
        <taxon>Mortierellomycetes</taxon>
        <taxon>Mortierellales</taxon>
        <taxon>Mortierellaceae</taxon>
        <taxon>Modicella</taxon>
    </lineage>
</organism>
<protein>
    <recommendedName>
        <fullName evidence="2">HTH psq-type domain-containing protein</fullName>
    </recommendedName>
</protein>
<dbReference type="Pfam" id="PF04218">
    <property type="entry name" value="CENP-B_N"/>
    <property type="match status" value="1"/>
</dbReference>
<keyword evidence="1" id="KW-0175">Coiled coil</keyword>
<dbReference type="Gene3D" id="1.10.10.60">
    <property type="entry name" value="Homeodomain-like"/>
    <property type="match status" value="1"/>
</dbReference>
<keyword evidence="4" id="KW-1185">Reference proteome</keyword>
<dbReference type="SUPFAM" id="SSF46689">
    <property type="entry name" value="Homeodomain-like"/>
    <property type="match status" value="1"/>
</dbReference>
<feature type="domain" description="HTH psq-type" evidence="2">
    <location>
        <begin position="145"/>
        <end position="196"/>
    </location>
</feature>
<dbReference type="AlphaFoldDB" id="A0A9P6M9U7"/>
<sequence>MVQNYHGTPSPSTYFLHSQPMPINDQLLQYIVQLETQKQQLELQQLELQKYNQQLEQTLQKQQLQIQEMQQVQFGLEHPFTQSINVQDMSTPVFSSSVSTPAFPEYPIDREQVPTTSLTRPEYTHVFFLNPHNPDRQTSLCNTGKRARNPLKVEKKIEIIEYAENNPQMTPPELAHHFRVPRTTIYGIIKKKETLLGLLKAALIPNPYRIAESRFWILEEVLMIWINDL</sequence>
<dbReference type="Proteomes" id="UP000749646">
    <property type="component" value="Unassembled WGS sequence"/>
</dbReference>